<evidence type="ECO:0000313" key="1">
    <source>
        <dbReference type="EMBL" id="TFB87666.1"/>
    </source>
</evidence>
<protein>
    <submittedName>
        <fullName evidence="1">Uncharacterized protein</fullName>
    </submittedName>
</protein>
<sequence length="472" mass="48480">MVQGSRERMPSGTRSFRGASVSGRRALAAIVLCLLATGALTACSPQGNAANKWMRDHPIVQSSSMHLDGCEAMCDPSVSAKIKDSATDDQVRQLARDSAQYLAGKNALSISLEYHSVTLFVEEDATTTSALADILIAITHDPAVTDGMVDTRGLDLVTTKAQLLPVYTAYSAGSPAPVSVRTSWGGDGFSLSNEAPQLAADGGAPTCLANANLLAVVGDLIADPEVTSLDASMCSDTNVGTIDIAAVTRVAVVLQPLAADPLLAANTFTVSVDGDLASDSLRTVTAASAGYGPFLDFLGALPGVTTYRTTADGTIAVSPVAAGQCAAVTTAIDAEPRPAGVSKVAVSCGSYGVYVNGDGTVPAQLGLVAALAALGAGDAAVPVYVSPTRLSLTPHQYTPVLGRQIVDAVIASGLWKTRPTEIAVFDRPTVFTVEWEAGGEASRATRSDATDPTKKLLADLDAQWTAQRLAQS</sequence>
<name>A0ABY2IDJ4_9MICO</name>
<dbReference type="Proteomes" id="UP000297608">
    <property type="component" value="Unassembled WGS sequence"/>
</dbReference>
<comment type="caution">
    <text evidence="1">The sequence shown here is derived from an EMBL/GenBank/DDBJ whole genome shotgun (WGS) entry which is preliminary data.</text>
</comment>
<dbReference type="EMBL" id="SOFG01000011">
    <property type="protein sequence ID" value="TFB87666.1"/>
    <property type="molecule type" value="Genomic_DNA"/>
</dbReference>
<reference evidence="1 2" key="1">
    <citation type="submission" date="2019-03" db="EMBL/GenBank/DDBJ databases">
        <title>Genomics of glacier-inhabiting Cryobacterium strains.</title>
        <authorList>
            <person name="Liu Q."/>
            <person name="Xin Y.-H."/>
        </authorList>
    </citation>
    <scope>NUCLEOTIDE SEQUENCE [LARGE SCALE GENOMIC DNA]</scope>
    <source>
        <strain evidence="1 2">MDB2-B</strain>
    </source>
</reference>
<accession>A0ABY2IDJ4</accession>
<organism evidence="1 2">
    <name type="scientific">Cryobacterium algoricola</name>
    <dbReference type="NCBI Taxonomy" id="1259183"/>
    <lineage>
        <taxon>Bacteria</taxon>
        <taxon>Bacillati</taxon>
        <taxon>Actinomycetota</taxon>
        <taxon>Actinomycetes</taxon>
        <taxon>Micrococcales</taxon>
        <taxon>Microbacteriaceae</taxon>
        <taxon>Cryobacterium</taxon>
    </lineage>
</organism>
<evidence type="ECO:0000313" key="2">
    <source>
        <dbReference type="Proteomes" id="UP000297608"/>
    </source>
</evidence>
<keyword evidence="2" id="KW-1185">Reference proteome</keyword>
<gene>
    <name evidence="1" type="ORF">E3O44_11370</name>
</gene>
<proteinExistence type="predicted"/>